<dbReference type="Pfam" id="PF04379">
    <property type="entry name" value="DUF525"/>
    <property type="match status" value="1"/>
</dbReference>
<keyword evidence="5" id="KW-1185">Reference proteome</keyword>
<dbReference type="SUPFAM" id="SSF110069">
    <property type="entry name" value="ApaG-like"/>
    <property type="match status" value="1"/>
</dbReference>
<dbReference type="Gene3D" id="2.60.40.1470">
    <property type="entry name" value="ApaG domain"/>
    <property type="match status" value="1"/>
</dbReference>
<feature type="domain" description="ApaG" evidence="3">
    <location>
        <begin position="3"/>
        <end position="127"/>
    </location>
</feature>
<dbReference type="InterPro" id="IPR007474">
    <property type="entry name" value="ApaG_domain"/>
</dbReference>
<dbReference type="PANTHER" id="PTHR47191:SF2">
    <property type="entry name" value="OS05G0170800 PROTEIN"/>
    <property type="match status" value="1"/>
</dbReference>
<dbReference type="InterPro" id="IPR023065">
    <property type="entry name" value="Uncharacterised_ApaG"/>
</dbReference>
<evidence type="ECO:0000256" key="1">
    <source>
        <dbReference type="ARBA" id="ARBA00017693"/>
    </source>
</evidence>
<proteinExistence type="inferred from homology"/>
<accession>A0A6I3KMY1</accession>
<protein>
    <recommendedName>
        <fullName evidence="1 2">Protein ApaG</fullName>
    </recommendedName>
</protein>
<dbReference type="InterPro" id="IPR050718">
    <property type="entry name" value="ApaG-like"/>
</dbReference>
<dbReference type="Proteomes" id="UP000440694">
    <property type="component" value="Unassembled WGS sequence"/>
</dbReference>
<dbReference type="PANTHER" id="PTHR47191">
    <property type="entry name" value="OS05G0170800 PROTEIN"/>
    <property type="match status" value="1"/>
</dbReference>
<comment type="caution">
    <text evidence="4">The sequence shown here is derived from an EMBL/GenBank/DDBJ whole genome shotgun (WGS) entry which is preliminary data.</text>
</comment>
<evidence type="ECO:0000313" key="4">
    <source>
        <dbReference type="EMBL" id="MTD95166.1"/>
    </source>
</evidence>
<dbReference type="NCBIfam" id="NF003967">
    <property type="entry name" value="PRK05461.1"/>
    <property type="match status" value="1"/>
</dbReference>
<dbReference type="PROSITE" id="PS51087">
    <property type="entry name" value="APAG"/>
    <property type="match status" value="1"/>
</dbReference>
<sequence>MYEAVTRGIRIRVTPQYLEDQSSPDESEFFWAYTIDIANEGDETVQLRSRVWLITDGAGQTQEVRGPGVVGETPVIQPGASFSYTSGCPLRTPSGIMVGSYQMTDEKGELFDVAIPAFSLDSPFAVRSVN</sequence>
<dbReference type="HAMAP" id="MF_00791">
    <property type="entry name" value="ApaG"/>
    <property type="match status" value="1"/>
</dbReference>
<dbReference type="InterPro" id="IPR036767">
    <property type="entry name" value="ApaG_sf"/>
</dbReference>
<evidence type="ECO:0000256" key="2">
    <source>
        <dbReference type="HAMAP-Rule" id="MF_00791"/>
    </source>
</evidence>
<organism evidence="4 5">
    <name type="scientific">Hyphomicrobium album</name>
    <dbReference type="NCBI Taxonomy" id="2665159"/>
    <lineage>
        <taxon>Bacteria</taxon>
        <taxon>Pseudomonadati</taxon>
        <taxon>Pseudomonadota</taxon>
        <taxon>Alphaproteobacteria</taxon>
        <taxon>Hyphomicrobiales</taxon>
        <taxon>Hyphomicrobiaceae</taxon>
        <taxon>Hyphomicrobium</taxon>
    </lineage>
</organism>
<gene>
    <name evidence="2 4" type="primary">apaG</name>
    <name evidence="4" type="ORF">GIW81_12570</name>
</gene>
<dbReference type="EMBL" id="WMBQ01000002">
    <property type="protein sequence ID" value="MTD95166.1"/>
    <property type="molecule type" value="Genomic_DNA"/>
</dbReference>
<evidence type="ECO:0000313" key="5">
    <source>
        <dbReference type="Proteomes" id="UP000440694"/>
    </source>
</evidence>
<evidence type="ECO:0000259" key="3">
    <source>
        <dbReference type="PROSITE" id="PS51087"/>
    </source>
</evidence>
<dbReference type="RefSeq" id="WP_154739732.1">
    <property type="nucleotide sequence ID" value="NZ_WMBQ01000002.1"/>
</dbReference>
<reference evidence="4 5" key="1">
    <citation type="submission" date="2019-11" db="EMBL/GenBank/DDBJ databases">
        <title>Identification of a novel strain.</title>
        <authorList>
            <person name="Xu Q."/>
            <person name="Wang G."/>
        </authorList>
    </citation>
    <scope>NUCLEOTIDE SEQUENCE [LARGE SCALE GENOMIC DNA]</scope>
    <source>
        <strain evidence="5">xq</strain>
    </source>
</reference>
<name>A0A6I3KMY1_9HYPH</name>
<dbReference type="AlphaFoldDB" id="A0A6I3KMY1"/>